<feature type="transmembrane region" description="Helical" evidence="1">
    <location>
        <begin position="803"/>
        <end position="826"/>
    </location>
</feature>
<comment type="caution">
    <text evidence="2">The sequence shown here is derived from an EMBL/GenBank/DDBJ whole genome shotgun (WGS) entry which is preliminary data.</text>
</comment>
<feature type="transmembrane region" description="Helical" evidence="1">
    <location>
        <begin position="879"/>
        <end position="900"/>
    </location>
</feature>
<dbReference type="EMBL" id="JASGBI010000001">
    <property type="protein sequence ID" value="MDI9239731.1"/>
    <property type="molecule type" value="Genomic_DNA"/>
</dbReference>
<feature type="transmembrane region" description="Helical" evidence="1">
    <location>
        <begin position="1072"/>
        <end position="1093"/>
    </location>
</feature>
<name>A0ABT6XI58_9GAMM</name>
<dbReference type="Proteomes" id="UP001321580">
    <property type="component" value="Unassembled WGS sequence"/>
</dbReference>
<dbReference type="RefSeq" id="WP_283213102.1">
    <property type="nucleotide sequence ID" value="NZ_JASGBI010000001.1"/>
</dbReference>
<keyword evidence="1" id="KW-1133">Transmembrane helix</keyword>
<sequence>MALLILFQGPIGAVLAQDADAGASDDAAGYFATTPQLDDALTPLKHLPPEGRVSVRTLVAIVPDARETRMGKSFDMMVASLLTAYQSRGYALDGFAFSWTPRGPDQDDNATARATSGYRDTHRSKPSLLLFRREDWRSPGSGAADASRPANVSAPVDVVYELVFLVGDSPSFGVQPRAFEVAARCALALNGTRVQVKQLSPATSCDRKSDVRGRVLNVMGPTFSGSMQSLAVAIGRLVCDGESDCVIPETNRLQVNLVSPSASVPSNRFIGRHSFVRGATVTYRPLSWTLREQMLALTKYLCGHALLPDRRIVFLVEESTFGGSAKDMAVRLENELVRARLQAPADREALQMELDRLQAAGDKKRAAGIRKRINVADRDDWDAIQSNCPDQKISVRIKSFSPNIASIRAEHSRLRKAAMNARQRGVNGTSRLLELDMTSAESGNDLPPVFQPSLTSRSDELMLYRLFDTLRIRGEPNVVVIVATDVRDRLFLLSEVRKELPSALPVMLEADYLMVHPDYRATSRGAIVVPAQDPLVCVLGPAVVPCPARDLRELAETKCVQASWRQLCVLRRLLLRNRNDANRDPARNLRNDVERYSFSTDLAANTFRAVYLLAGYQTGGPRPDAFMLDLPMETPGYAPTLLVATMAGFESLDDERRSTMVAADARLGMQRVWYLATLLLAIFFLLVGVWLLKVARSGGVMSNFVQRVILDSRWLTRLFTREGTQRRAARASASASANDDAIASLAPPRWGLQVSLVAIAGIVVILSGLRLLQVTSWGGGGEHFDPCLGEQSCRFSLAHGRDIFAVLCIGGLYACMALIGIIRLCVAGRRYDVYGQELGWPGAGESERPWLIPVSLMLLVVGVFFLTDAKPISIDGWEPWLFAMVVLICGATFLVTLGWHMRNLGRLTLRLSRCIPSVQKRKGLSDWPSPQTVQQPTQTAFNLSLSRNDVRALRNQTPREWLRETQRVIGSSGLYPPTGSAFDSWQSQLVAELKLLVVAIRLSAWCAMAAPLAVLLMMSAYPPVYTRWLKAMSIALLLVGFLSTTIVVLRLEKDTMLGPMFTRHGDDLSFGGALRALWPKFVAMAAVLIPLVLPDAMDWLNALIRSINSLG</sequence>
<feature type="transmembrane region" description="Helical" evidence="1">
    <location>
        <begin position="750"/>
        <end position="772"/>
    </location>
</feature>
<evidence type="ECO:0000313" key="3">
    <source>
        <dbReference type="Proteomes" id="UP001321580"/>
    </source>
</evidence>
<keyword evidence="1" id="KW-0812">Transmembrane</keyword>
<feature type="transmembrane region" description="Helical" evidence="1">
    <location>
        <begin position="672"/>
        <end position="692"/>
    </location>
</feature>
<feature type="transmembrane region" description="Helical" evidence="1">
    <location>
        <begin position="995"/>
        <end position="1019"/>
    </location>
</feature>
<organism evidence="2 3">
    <name type="scientific">Lysobacter stagni</name>
    <dbReference type="NCBI Taxonomy" id="3045172"/>
    <lineage>
        <taxon>Bacteria</taxon>
        <taxon>Pseudomonadati</taxon>
        <taxon>Pseudomonadota</taxon>
        <taxon>Gammaproteobacteria</taxon>
        <taxon>Lysobacterales</taxon>
        <taxon>Lysobacteraceae</taxon>
        <taxon>Lysobacter</taxon>
    </lineage>
</organism>
<protein>
    <submittedName>
        <fullName evidence="2">Uncharacterized protein</fullName>
    </submittedName>
</protein>
<feature type="transmembrane region" description="Helical" evidence="1">
    <location>
        <begin position="850"/>
        <end position="867"/>
    </location>
</feature>
<accession>A0ABT6XI58</accession>
<evidence type="ECO:0000313" key="2">
    <source>
        <dbReference type="EMBL" id="MDI9239731.1"/>
    </source>
</evidence>
<keyword evidence="3" id="KW-1185">Reference proteome</keyword>
<evidence type="ECO:0000256" key="1">
    <source>
        <dbReference type="SAM" id="Phobius"/>
    </source>
</evidence>
<keyword evidence="1" id="KW-0472">Membrane</keyword>
<gene>
    <name evidence="2" type="ORF">QLQ15_12535</name>
</gene>
<reference evidence="2 3" key="1">
    <citation type="submission" date="2023-05" db="EMBL/GenBank/DDBJ databases">
        <title>Lysobacter sp. strain LF1 Genome sequencing and assembly.</title>
        <authorList>
            <person name="Jung Y."/>
        </authorList>
    </citation>
    <scope>NUCLEOTIDE SEQUENCE [LARGE SCALE GENOMIC DNA]</scope>
    <source>
        <strain evidence="2 3">LF1</strain>
    </source>
</reference>
<proteinExistence type="predicted"/>
<feature type="transmembrane region" description="Helical" evidence="1">
    <location>
        <begin position="1031"/>
        <end position="1051"/>
    </location>
</feature>